<dbReference type="InterPro" id="IPR036128">
    <property type="entry name" value="Plus3-like_sf"/>
</dbReference>
<feature type="domain" description="DM2" evidence="4">
    <location>
        <begin position="31"/>
        <end position="111"/>
    </location>
</feature>
<evidence type="ECO:0000313" key="5">
    <source>
        <dbReference type="EMBL" id="KZM96958.1"/>
    </source>
</evidence>
<dbReference type="PROSITE" id="PS50829">
    <property type="entry name" value="GYF"/>
    <property type="match status" value="1"/>
</dbReference>
<dbReference type="InterPro" id="IPR036885">
    <property type="entry name" value="SWIB_MDM2_dom_sf"/>
</dbReference>
<dbReference type="InterPro" id="IPR003121">
    <property type="entry name" value="SWIB_MDM2_domain"/>
</dbReference>
<dbReference type="SMART" id="SM00444">
    <property type="entry name" value="GYF"/>
    <property type="match status" value="1"/>
</dbReference>
<dbReference type="SUPFAM" id="SSF55277">
    <property type="entry name" value="GYF domain"/>
    <property type="match status" value="1"/>
</dbReference>
<dbReference type="SUPFAM" id="SSF159042">
    <property type="entry name" value="Plus3-like"/>
    <property type="match status" value="1"/>
</dbReference>
<dbReference type="OMA" id="HEDQTKH"/>
<evidence type="ECO:0000259" key="4">
    <source>
        <dbReference type="PROSITE" id="PS51925"/>
    </source>
</evidence>
<dbReference type="SUPFAM" id="SSF47592">
    <property type="entry name" value="SWIB/MDM2 domain"/>
    <property type="match status" value="1"/>
</dbReference>
<protein>
    <recommendedName>
        <fullName evidence="6">GYF domain-containing protein</fullName>
    </recommendedName>
</protein>
<dbReference type="CDD" id="cd10567">
    <property type="entry name" value="SWIB-MDM2_like"/>
    <property type="match status" value="1"/>
</dbReference>
<dbReference type="PROSITE" id="PS51360">
    <property type="entry name" value="PLUS3"/>
    <property type="match status" value="1"/>
</dbReference>
<sequence length="649" mass="73823">MANEDFWKEDSYDDYVPPKSKRTAKSKKMEYAGWGSKPLMEFLKEIGIETEKKKSQQELTAIINDYVSKNNLIKPSKKKRVECDEWLRYLFGKKFVLRIKIHELLFPHLAENRDESSDDTDSSDSGEEENGKIAYRKRKASVLGNKVTPNSKKVPESLKSCFASVIPENIKLVYLNKKSVLELLKDPETFESKVAGSYVRIKSDPYDYSQKNSHQLLQVTGARKEPACGDVSTAYFLQIPHRMKEIPVSKLSNENFKEEECEDLRQRIKTGSANRPTVTELQRKAQILHEVITKQWIAKELILVQNLIDHANEKGWRKELFEYLERKEMLKKPAEQERLLLEVPNVIAEELEPEASVQEPAEDEKNDVSCLPQLNIVGNGADIPFDGEADKSLLNDDFASTDSAEQIELEAIVQEPLADEKNNFCSSPVATVAGTLAPIPQDTEAENPEAILLEPAKDEKKSTCCLPKLTIARTPADMPSDTEVDKCFFLYGRRTMQYASDVDVEVKRTYNGTTYVKETNDVDREGIRTYNSGTTYIKETNDVDREGNKSYSNGTTYVKETNGTCVIDLSDDDDEEGPEGINDASQIIDSPESSLWYYKDPQQTIQGPFSMVTLKKWTENLYFPSDFRIWKSGHAPVLLMDMLSLMFPH</sequence>
<dbReference type="Gene3D" id="1.10.245.10">
    <property type="entry name" value="SWIB/MDM2 domain"/>
    <property type="match status" value="1"/>
</dbReference>
<dbReference type="STRING" id="79200.A0A165A5P9"/>
<feature type="domain" description="Plus3" evidence="3">
    <location>
        <begin position="164"/>
        <end position="293"/>
    </location>
</feature>
<dbReference type="Gene3D" id="3.90.70.200">
    <property type="entry name" value="Plus-3 domain"/>
    <property type="match status" value="1"/>
</dbReference>
<feature type="domain" description="GYF" evidence="2">
    <location>
        <begin position="593"/>
        <end position="644"/>
    </location>
</feature>
<dbReference type="AlphaFoldDB" id="A0A165A5P9"/>
<dbReference type="OrthoDB" id="6415790at2759"/>
<dbReference type="Pfam" id="PF25980">
    <property type="entry name" value="NERD_plant"/>
    <property type="match status" value="1"/>
</dbReference>
<feature type="compositionally biased region" description="Acidic residues" evidence="1">
    <location>
        <begin position="116"/>
        <end position="128"/>
    </location>
</feature>
<dbReference type="InterPro" id="IPR035445">
    <property type="entry name" value="GYF-like_dom_sf"/>
</dbReference>
<organism evidence="5">
    <name type="scientific">Daucus carota subsp. sativus</name>
    <name type="common">Carrot</name>
    <dbReference type="NCBI Taxonomy" id="79200"/>
    <lineage>
        <taxon>Eukaryota</taxon>
        <taxon>Viridiplantae</taxon>
        <taxon>Streptophyta</taxon>
        <taxon>Embryophyta</taxon>
        <taxon>Tracheophyta</taxon>
        <taxon>Spermatophyta</taxon>
        <taxon>Magnoliopsida</taxon>
        <taxon>eudicotyledons</taxon>
        <taxon>Gunneridae</taxon>
        <taxon>Pentapetalae</taxon>
        <taxon>asterids</taxon>
        <taxon>campanulids</taxon>
        <taxon>Apiales</taxon>
        <taxon>Apiaceae</taxon>
        <taxon>Apioideae</taxon>
        <taxon>Scandiceae</taxon>
        <taxon>Daucinae</taxon>
        <taxon>Daucus</taxon>
        <taxon>Daucus sect. Daucus</taxon>
    </lineage>
</organism>
<evidence type="ECO:0000259" key="2">
    <source>
        <dbReference type="PROSITE" id="PS50829"/>
    </source>
</evidence>
<name>A0A165A5P9_DAUCS</name>
<gene>
    <name evidence="5" type="ORF">DCAR_015680</name>
</gene>
<dbReference type="InterPro" id="IPR058668">
    <property type="entry name" value="NERD_dom"/>
</dbReference>
<feature type="region of interest" description="Disordered" evidence="1">
    <location>
        <begin position="112"/>
        <end position="131"/>
    </location>
</feature>
<evidence type="ECO:0008006" key="6">
    <source>
        <dbReference type="Google" id="ProtNLM"/>
    </source>
</evidence>
<dbReference type="InterPro" id="IPR003169">
    <property type="entry name" value="GYF"/>
</dbReference>
<dbReference type="Pfam" id="PF02213">
    <property type="entry name" value="GYF"/>
    <property type="match status" value="1"/>
</dbReference>
<dbReference type="SMART" id="SM00719">
    <property type="entry name" value="Plus3"/>
    <property type="match status" value="1"/>
</dbReference>
<proteinExistence type="predicted"/>
<dbReference type="PROSITE" id="PS51925">
    <property type="entry name" value="SWIB_MDM2"/>
    <property type="match status" value="1"/>
</dbReference>
<dbReference type="Pfam" id="PF02201">
    <property type="entry name" value="SWIB"/>
    <property type="match status" value="1"/>
</dbReference>
<dbReference type="GO" id="GO:0003677">
    <property type="term" value="F:DNA binding"/>
    <property type="evidence" value="ECO:0007669"/>
    <property type="project" value="InterPro"/>
</dbReference>
<comment type="caution">
    <text evidence="5">The sequence shown here is derived from an EMBL/GenBank/DDBJ whole genome shotgun (WGS) entry which is preliminary data.</text>
</comment>
<dbReference type="PANTHER" id="PTHR46851:SF11">
    <property type="entry name" value="GYF DOMAIN-CONTAINING PROTEIN"/>
    <property type="match status" value="1"/>
</dbReference>
<dbReference type="Gene3D" id="3.30.1490.40">
    <property type="match status" value="1"/>
</dbReference>
<evidence type="ECO:0000256" key="1">
    <source>
        <dbReference type="SAM" id="MobiDB-lite"/>
    </source>
</evidence>
<evidence type="ECO:0000259" key="3">
    <source>
        <dbReference type="PROSITE" id="PS51360"/>
    </source>
</evidence>
<dbReference type="Pfam" id="PF03126">
    <property type="entry name" value="Plus-3"/>
    <property type="match status" value="1"/>
</dbReference>
<reference evidence="5" key="1">
    <citation type="journal article" date="2016" name="Nat. Genet.">
        <title>A high-quality carrot genome assembly provides new insights into carotenoid accumulation and asterid genome evolution.</title>
        <authorList>
            <person name="Iorizzo M."/>
            <person name="Ellison S."/>
            <person name="Senalik D."/>
            <person name="Zeng P."/>
            <person name="Satapoomin P."/>
            <person name="Huang J."/>
            <person name="Bowman M."/>
            <person name="Iovene M."/>
            <person name="Sanseverino W."/>
            <person name="Cavagnaro P."/>
            <person name="Yildiz M."/>
            <person name="Macko-Podgorni A."/>
            <person name="Moranska E."/>
            <person name="Grzebelus E."/>
            <person name="Grzebelus D."/>
            <person name="Ashrafi H."/>
            <person name="Zheng Z."/>
            <person name="Cheng S."/>
            <person name="Spooner D."/>
            <person name="Van Deynze A."/>
            <person name="Simon P."/>
        </authorList>
    </citation>
    <scope>NUCLEOTIDE SEQUENCE [LARGE SCALE GENOMIC DNA]</scope>
    <source>
        <tissue evidence="5">Leaf</tissue>
    </source>
</reference>
<dbReference type="InterPro" id="IPR045894">
    <property type="entry name" value="At5g08430-like"/>
</dbReference>
<dbReference type="Gramene" id="KZM96958">
    <property type="protein sequence ID" value="KZM96958"/>
    <property type="gene ID" value="DCAR_015680"/>
</dbReference>
<dbReference type="PANTHER" id="PTHR46851">
    <property type="entry name" value="OS01G0884500 PROTEIN"/>
    <property type="match status" value="1"/>
</dbReference>
<dbReference type="EMBL" id="LNRQ01000004">
    <property type="protein sequence ID" value="KZM96958.1"/>
    <property type="molecule type" value="Genomic_DNA"/>
</dbReference>
<dbReference type="KEGG" id="dcr:108219277"/>
<accession>A0A165A5P9</accession>
<dbReference type="InterPro" id="IPR004343">
    <property type="entry name" value="Plus-3_dom"/>
</dbReference>